<dbReference type="EMBL" id="KY747497">
    <property type="protein sequence ID" value="ASK51222.1"/>
    <property type="molecule type" value="Genomic_DNA"/>
</dbReference>
<sequence length="72" mass="9049">MSKILKFLKRIFNTESYKEEKKILYKDNNYYVNYACDSSLESLYDYEYEWYKKCNYTKLNSKKNYVKKMKYN</sequence>
<dbReference type="Proteomes" id="UP000217428">
    <property type="component" value="Segment"/>
</dbReference>
<name>A0A220T691_9POXV</name>
<evidence type="ECO:0000313" key="2">
    <source>
        <dbReference type="Proteomes" id="UP000217428"/>
    </source>
</evidence>
<gene>
    <name evidence="1" type="ORF">EPTV-WA-021</name>
</gene>
<organism evidence="1 2">
    <name type="scientific">Eptesipox virus</name>
    <dbReference type="NCBI Taxonomy" id="1329402"/>
    <lineage>
        <taxon>Viruses</taxon>
        <taxon>Varidnaviria</taxon>
        <taxon>Bamfordvirae</taxon>
        <taxon>Nucleocytoviricota</taxon>
        <taxon>Pokkesviricetes</taxon>
        <taxon>Chitovirales</taxon>
        <taxon>Poxviridae</taxon>
        <taxon>Chordopoxvirinae</taxon>
        <taxon>Vespertilionpoxvirus</taxon>
        <taxon>Vespertilionpoxvirus eptesipox</taxon>
    </lineage>
</organism>
<protein>
    <submittedName>
        <fullName evidence="1">Uncharacterized protein</fullName>
    </submittedName>
</protein>
<accession>A0A220T691</accession>
<proteinExistence type="predicted"/>
<keyword evidence="2" id="KW-1185">Reference proteome</keyword>
<evidence type="ECO:0000313" key="1">
    <source>
        <dbReference type="EMBL" id="ASK51222.1"/>
    </source>
</evidence>
<reference evidence="1 2" key="1">
    <citation type="journal article" date="2017" name="Virus Genes">
        <title>Characterization of Eptesipoxvirus, a novel poxvirus from a microchiropteran bat.</title>
        <authorList>
            <person name="Tu S.L."/>
            <person name="Nakazawa Y."/>
            <person name="Gao J."/>
            <person name="Wilkins K."/>
            <person name="Gallardo-Romero N."/>
            <person name="Li Y."/>
            <person name="Emerson G.L."/>
            <person name="Carroll D.S."/>
            <person name="Upton C."/>
        </authorList>
    </citation>
    <scope>NUCLEOTIDE SEQUENCE [LARGE SCALE GENOMIC DNA]</scope>
    <source>
        <strain evidence="1 2">Washington</strain>
    </source>
</reference>